<evidence type="ECO:0000256" key="1">
    <source>
        <dbReference type="SAM" id="MobiDB-lite"/>
    </source>
</evidence>
<keyword evidence="2" id="KW-0472">Membrane</keyword>
<dbReference type="STRING" id="990268.JCM19235_6959"/>
<dbReference type="OrthoDB" id="6101949at2"/>
<accession>A0A090RSZ3</accession>
<keyword evidence="4" id="KW-1185">Reference proteome</keyword>
<dbReference type="AlphaFoldDB" id="A0A090RSZ3"/>
<dbReference type="Proteomes" id="UP000029228">
    <property type="component" value="Unassembled WGS sequence"/>
</dbReference>
<reference evidence="3 4" key="1">
    <citation type="submission" date="2014-09" db="EMBL/GenBank/DDBJ databases">
        <title>Vibrio maritimus JCM 19235. (C45) whole genome shotgun sequence.</title>
        <authorList>
            <person name="Sawabe T."/>
            <person name="Meirelles P."/>
            <person name="Nakanishi M."/>
            <person name="Sayaka M."/>
            <person name="Hattori M."/>
            <person name="Ohkuma M."/>
        </authorList>
    </citation>
    <scope>NUCLEOTIDE SEQUENCE [LARGE SCALE GENOMIC DNA]</scope>
    <source>
        <strain evidence="4">JCM19235</strain>
    </source>
</reference>
<dbReference type="EMBL" id="BBMR01000002">
    <property type="protein sequence ID" value="GAL18406.1"/>
    <property type="molecule type" value="Genomic_DNA"/>
</dbReference>
<comment type="caution">
    <text evidence="3">The sequence shown here is derived from an EMBL/GenBank/DDBJ whole genome shotgun (WGS) entry which is preliminary data.</text>
</comment>
<evidence type="ECO:0000313" key="3">
    <source>
        <dbReference type="EMBL" id="GAL18406.1"/>
    </source>
</evidence>
<evidence type="ECO:0000313" key="4">
    <source>
        <dbReference type="Proteomes" id="UP000029228"/>
    </source>
</evidence>
<keyword evidence="2" id="KW-0812">Transmembrane</keyword>
<protein>
    <submittedName>
        <fullName evidence="3">Uncharacterized protein</fullName>
    </submittedName>
</protein>
<organism evidence="3 4">
    <name type="scientific">Vibrio maritimus</name>
    <dbReference type="NCBI Taxonomy" id="990268"/>
    <lineage>
        <taxon>Bacteria</taxon>
        <taxon>Pseudomonadati</taxon>
        <taxon>Pseudomonadota</taxon>
        <taxon>Gammaproteobacteria</taxon>
        <taxon>Vibrionales</taxon>
        <taxon>Vibrionaceae</taxon>
        <taxon>Vibrio</taxon>
    </lineage>
</organism>
<keyword evidence="2" id="KW-1133">Transmembrane helix</keyword>
<proteinExistence type="predicted"/>
<feature type="transmembrane region" description="Helical" evidence="2">
    <location>
        <begin position="7"/>
        <end position="29"/>
    </location>
</feature>
<sequence length="271" mass="30161">MRAFFEVHLRLVITVWVILMSVLGLLYLMNYMKFDSLMSGVVSSKLDVISSSLDTSIQRVERLGIPFHSADNLIEQFDQAKARESDVTAISLIDNNGRVLLQTTSAVNSPTPIPEDVIRRALTSNEQRWLYSDDTKLYSGLQTFGDFNNLTGSLVIEYDKTALFGVYALVRLHLLEATVVIFLITALIVFIVVRIGFADVANVLKLIHSYSSGDKSVDGKKAPDGSMSQSFAEQIKQSEEMKAQVSAELERLQSLSRNNTENTKDGTEVVK</sequence>
<name>A0A090RSZ3_9VIBR</name>
<feature type="region of interest" description="Disordered" evidence="1">
    <location>
        <begin position="213"/>
        <end position="243"/>
    </location>
</feature>
<feature type="transmembrane region" description="Helical" evidence="2">
    <location>
        <begin position="177"/>
        <end position="197"/>
    </location>
</feature>
<gene>
    <name evidence="3" type="ORF">JCM19235_6959</name>
</gene>
<evidence type="ECO:0000256" key="2">
    <source>
        <dbReference type="SAM" id="Phobius"/>
    </source>
</evidence>